<reference evidence="1 2" key="1">
    <citation type="journal article" date="2019" name="Commun. Biol.">
        <title>The bagworm genome reveals a unique fibroin gene that provides high tensile strength.</title>
        <authorList>
            <person name="Kono N."/>
            <person name="Nakamura H."/>
            <person name="Ohtoshi R."/>
            <person name="Tomita M."/>
            <person name="Numata K."/>
            <person name="Arakawa K."/>
        </authorList>
    </citation>
    <scope>NUCLEOTIDE SEQUENCE [LARGE SCALE GENOMIC DNA]</scope>
</reference>
<dbReference type="AlphaFoldDB" id="A0A4C1Z1E1"/>
<evidence type="ECO:0000313" key="1">
    <source>
        <dbReference type="EMBL" id="GBP82158.1"/>
    </source>
</evidence>
<accession>A0A4C1Z1E1</accession>
<proteinExistence type="predicted"/>
<dbReference type="EMBL" id="BGZK01001550">
    <property type="protein sequence ID" value="GBP82158.1"/>
    <property type="molecule type" value="Genomic_DNA"/>
</dbReference>
<organism evidence="1 2">
    <name type="scientific">Eumeta variegata</name>
    <name type="common">Bagworm moth</name>
    <name type="synonym">Eumeta japonica</name>
    <dbReference type="NCBI Taxonomy" id="151549"/>
    <lineage>
        <taxon>Eukaryota</taxon>
        <taxon>Metazoa</taxon>
        <taxon>Ecdysozoa</taxon>
        <taxon>Arthropoda</taxon>
        <taxon>Hexapoda</taxon>
        <taxon>Insecta</taxon>
        <taxon>Pterygota</taxon>
        <taxon>Neoptera</taxon>
        <taxon>Endopterygota</taxon>
        <taxon>Lepidoptera</taxon>
        <taxon>Glossata</taxon>
        <taxon>Ditrysia</taxon>
        <taxon>Tineoidea</taxon>
        <taxon>Psychidae</taxon>
        <taxon>Oiketicinae</taxon>
        <taxon>Eumeta</taxon>
    </lineage>
</organism>
<comment type="caution">
    <text evidence="1">The sequence shown here is derived from an EMBL/GenBank/DDBJ whole genome shotgun (WGS) entry which is preliminary data.</text>
</comment>
<protein>
    <submittedName>
        <fullName evidence="1">Uncharacterized protein</fullName>
    </submittedName>
</protein>
<dbReference type="Proteomes" id="UP000299102">
    <property type="component" value="Unassembled WGS sequence"/>
</dbReference>
<sequence length="70" mass="8191">MWRPIVATEWKLYYIPKGKIIVRKPALQTTNFLVHIDELRPRPAAQAQCSGWGLTGRDRRINVLSETWNE</sequence>
<gene>
    <name evidence="1" type="ORF">EVAR_65354_1</name>
</gene>
<keyword evidence="2" id="KW-1185">Reference proteome</keyword>
<evidence type="ECO:0000313" key="2">
    <source>
        <dbReference type="Proteomes" id="UP000299102"/>
    </source>
</evidence>
<name>A0A4C1Z1E1_EUMVA</name>